<evidence type="ECO:0000256" key="5">
    <source>
        <dbReference type="ARBA" id="ARBA00023284"/>
    </source>
</evidence>
<evidence type="ECO:0000313" key="10">
    <source>
        <dbReference type="Proteomes" id="UP000180235"/>
    </source>
</evidence>
<name>A0A1J0AEM1_9CYAN</name>
<keyword evidence="5 7" id="KW-0676">Redox-active center</keyword>
<comment type="similarity">
    <text evidence="1 6">Belongs to the thioredoxin family.</text>
</comment>
<dbReference type="PROSITE" id="PS51352">
    <property type="entry name" value="THIOREDOXIN_2"/>
    <property type="match status" value="1"/>
</dbReference>
<evidence type="ECO:0000256" key="6">
    <source>
        <dbReference type="PIRNR" id="PIRNR000077"/>
    </source>
</evidence>
<dbReference type="Pfam" id="PF00085">
    <property type="entry name" value="Thioredoxin"/>
    <property type="match status" value="1"/>
</dbReference>
<dbReference type="InterPro" id="IPR005746">
    <property type="entry name" value="Thioredoxin"/>
</dbReference>
<sequence length="108" mass="12289">MAPLPIRDEVFTAEVMQAPEPVLVYVWADWCGPCRLMTQILTQMAPAWQGRLKMVKMHADENPLTVKQYQVEGIPTLLLFRGGELLWNHEGVLNQAKLQQALTQYLAV</sequence>
<feature type="disulfide bond" description="Redox-active" evidence="7">
    <location>
        <begin position="31"/>
        <end position="34"/>
    </location>
</feature>
<evidence type="ECO:0000313" key="9">
    <source>
        <dbReference type="EMBL" id="APB34398.1"/>
    </source>
</evidence>
<protein>
    <recommendedName>
        <fullName evidence="6">Thioredoxin</fullName>
    </recommendedName>
</protein>
<keyword evidence="4 7" id="KW-1015">Disulfide bond</keyword>
<dbReference type="KEGG" id="glt:GlitD10_2071"/>
<feature type="domain" description="Thioredoxin" evidence="8">
    <location>
        <begin position="2"/>
        <end position="107"/>
    </location>
</feature>
<dbReference type="InterPro" id="IPR036249">
    <property type="entry name" value="Thioredoxin-like_sf"/>
</dbReference>
<dbReference type="InterPro" id="IPR013766">
    <property type="entry name" value="Thioredoxin_domain"/>
</dbReference>
<dbReference type="PIRSF" id="PIRSF000077">
    <property type="entry name" value="Thioredoxin"/>
    <property type="match status" value="1"/>
</dbReference>
<evidence type="ECO:0000256" key="4">
    <source>
        <dbReference type="ARBA" id="ARBA00023157"/>
    </source>
</evidence>
<dbReference type="PROSITE" id="PS00194">
    <property type="entry name" value="THIOREDOXIN_1"/>
    <property type="match status" value="1"/>
</dbReference>
<gene>
    <name evidence="9" type="primary">trxA-3</name>
    <name evidence="9" type="ORF">GlitD10_2071</name>
</gene>
<dbReference type="STRING" id="1188229.GlitD10_2071"/>
<dbReference type="PRINTS" id="PR00421">
    <property type="entry name" value="THIOREDOXIN"/>
</dbReference>
<dbReference type="InterPro" id="IPR017937">
    <property type="entry name" value="Thioredoxin_CS"/>
</dbReference>
<keyword evidence="3" id="KW-0249">Electron transport</keyword>
<dbReference type="RefSeq" id="WP_216634577.1">
    <property type="nucleotide sequence ID" value="NZ_CP017675.1"/>
</dbReference>
<dbReference type="Gene3D" id="3.40.30.10">
    <property type="entry name" value="Glutaredoxin"/>
    <property type="match status" value="1"/>
</dbReference>
<dbReference type="GO" id="GO:0015035">
    <property type="term" value="F:protein-disulfide reductase activity"/>
    <property type="evidence" value="ECO:0007669"/>
    <property type="project" value="InterPro"/>
</dbReference>
<dbReference type="AlphaFoldDB" id="A0A1J0AEM1"/>
<evidence type="ECO:0000256" key="2">
    <source>
        <dbReference type="ARBA" id="ARBA00022448"/>
    </source>
</evidence>
<evidence type="ECO:0000256" key="1">
    <source>
        <dbReference type="ARBA" id="ARBA00008987"/>
    </source>
</evidence>
<evidence type="ECO:0000259" key="8">
    <source>
        <dbReference type="PROSITE" id="PS51352"/>
    </source>
</evidence>
<dbReference type="GO" id="GO:0005829">
    <property type="term" value="C:cytosol"/>
    <property type="evidence" value="ECO:0007669"/>
    <property type="project" value="TreeGrafter"/>
</dbReference>
<dbReference type="GO" id="GO:0045454">
    <property type="term" value="P:cell redox homeostasis"/>
    <property type="evidence" value="ECO:0007669"/>
    <property type="project" value="TreeGrafter"/>
</dbReference>
<dbReference type="CDD" id="cd02947">
    <property type="entry name" value="TRX_family"/>
    <property type="match status" value="1"/>
</dbReference>
<dbReference type="FunFam" id="3.40.30.10:FF:000001">
    <property type="entry name" value="Thioredoxin"/>
    <property type="match status" value="1"/>
</dbReference>
<organism evidence="9 10">
    <name type="scientific">Gloeomargarita lithophora Alchichica-D10</name>
    <dbReference type="NCBI Taxonomy" id="1188229"/>
    <lineage>
        <taxon>Bacteria</taxon>
        <taxon>Bacillati</taxon>
        <taxon>Cyanobacteriota</taxon>
        <taxon>Cyanophyceae</taxon>
        <taxon>Gloeomargaritales</taxon>
        <taxon>Gloeomargaritaceae</taxon>
        <taxon>Gloeomargarita</taxon>
    </lineage>
</organism>
<keyword evidence="2" id="KW-0813">Transport</keyword>
<reference evidence="9 10" key="1">
    <citation type="submission" date="2016-10" db="EMBL/GenBank/DDBJ databases">
        <title>Description of Gloeomargarita lithophora gen. nov., sp. nov., a thylakoid-bearing basal-branching cyanobacterium with intracellular carbonates, and proposal for Gloeomargaritales ord. nov.</title>
        <authorList>
            <person name="Moreira D."/>
            <person name="Tavera R."/>
            <person name="Benzerara K."/>
            <person name="Skouri-Panet F."/>
            <person name="Couradeau E."/>
            <person name="Gerard E."/>
            <person name="Loussert C."/>
            <person name="Novelo E."/>
            <person name="Zivanovic Y."/>
            <person name="Lopez-Garcia P."/>
        </authorList>
    </citation>
    <scope>NUCLEOTIDE SEQUENCE [LARGE SCALE GENOMIC DNA]</scope>
    <source>
        <strain evidence="9 10">D10</strain>
    </source>
</reference>
<dbReference type="SUPFAM" id="SSF52833">
    <property type="entry name" value="Thioredoxin-like"/>
    <property type="match status" value="1"/>
</dbReference>
<dbReference type="Proteomes" id="UP000180235">
    <property type="component" value="Chromosome"/>
</dbReference>
<dbReference type="PANTHER" id="PTHR45663">
    <property type="entry name" value="GEO12009P1"/>
    <property type="match status" value="1"/>
</dbReference>
<evidence type="ECO:0000256" key="3">
    <source>
        <dbReference type="ARBA" id="ARBA00022982"/>
    </source>
</evidence>
<dbReference type="PANTHER" id="PTHR45663:SF11">
    <property type="entry name" value="GEO12009P1"/>
    <property type="match status" value="1"/>
</dbReference>
<proteinExistence type="inferred from homology"/>
<keyword evidence="10" id="KW-1185">Reference proteome</keyword>
<dbReference type="EMBL" id="CP017675">
    <property type="protein sequence ID" value="APB34398.1"/>
    <property type="molecule type" value="Genomic_DNA"/>
</dbReference>
<accession>A0A1J0AEM1</accession>
<evidence type="ECO:0000256" key="7">
    <source>
        <dbReference type="PIRSR" id="PIRSR000077-4"/>
    </source>
</evidence>